<proteinExistence type="predicted"/>
<dbReference type="EMBL" id="JBHSWX010000012">
    <property type="protein sequence ID" value="MFC6787965.1"/>
    <property type="molecule type" value="Genomic_DNA"/>
</dbReference>
<evidence type="ECO:0000313" key="5">
    <source>
        <dbReference type="EMBL" id="MFC6787965.1"/>
    </source>
</evidence>
<organism evidence="4 6">
    <name type="scientific">Halobaculum halobium</name>
    <dbReference type="NCBI Taxonomy" id="3032281"/>
    <lineage>
        <taxon>Archaea</taxon>
        <taxon>Methanobacteriati</taxon>
        <taxon>Methanobacteriota</taxon>
        <taxon>Stenosarchaea group</taxon>
        <taxon>Halobacteria</taxon>
        <taxon>Halobacteriales</taxon>
        <taxon>Haloferacaceae</taxon>
        <taxon>Halobaculum</taxon>
    </lineage>
</organism>
<protein>
    <submittedName>
        <fullName evidence="4">Uncharacterized protein</fullName>
    </submittedName>
</protein>
<evidence type="ECO:0000256" key="1">
    <source>
        <dbReference type="SAM" id="MobiDB-lite"/>
    </source>
</evidence>
<dbReference type="Proteomes" id="UP001596443">
    <property type="component" value="Unassembled WGS sequence"/>
</dbReference>
<comment type="caution">
    <text evidence="4">The sequence shown here is derived from an EMBL/GenBank/DDBJ whole genome shotgun (WGS) entry which is preliminary data.</text>
</comment>
<feature type="region of interest" description="Disordered" evidence="1">
    <location>
        <begin position="1"/>
        <end position="103"/>
    </location>
</feature>
<name>A0ABD5TEV9_9EURY</name>
<evidence type="ECO:0000313" key="2">
    <source>
        <dbReference type="EMBL" id="MFC6785079.1"/>
    </source>
</evidence>
<evidence type="ECO:0000313" key="4">
    <source>
        <dbReference type="EMBL" id="MFC6787886.1"/>
    </source>
</evidence>
<feature type="compositionally biased region" description="Acidic residues" evidence="1">
    <location>
        <begin position="61"/>
        <end position="87"/>
    </location>
</feature>
<reference evidence="6" key="2">
    <citation type="journal article" date="2019" name="Int. J. Syst. Evol. Microbiol.">
        <title>The Global Catalogue of Microorganisms (GCM) 10K type strain sequencing project: providing services to taxonomists for standard genome sequencing and annotation.</title>
        <authorList>
            <consortium name="The Broad Institute Genomics Platform"/>
            <consortium name="The Broad Institute Genome Sequencing Center for Infectious Disease"/>
            <person name="Wu L."/>
            <person name="Ma J."/>
        </authorList>
    </citation>
    <scope>NUCLEOTIDE SEQUENCE [LARGE SCALE GENOMIC DNA]</scope>
    <source>
        <strain evidence="6">SYNS20</strain>
    </source>
</reference>
<dbReference type="EMBL" id="JBHSWX010000012">
    <property type="protein sequence ID" value="MFC6785175.1"/>
    <property type="molecule type" value="Genomic_DNA"/>
</dbReference>
<dbReference type="RefSeq" id="WP_284062018.1">
    <property type="nucleotide sequence ID" value="NZ_CP126158.1"/>
</dbReference>
<reference evidence="4" key="1">
    <citation type="journal article" date="2014" name="Int. J. Syst. Evol. Microbiol.">
        <title>Complete genome sequence of Corynebacterium casei LMG S-19264T (=DSM 44701T), isolated from a smear-ripened cheese.</title>
        <authorList>
            <consortium name="US DOE Joint Genome Institute (JGI-PGF)"/>
            <person name="Walter F."/>
            <person name="Albersmeier A."/>
            <person name="Kalinowski J."/>
            <person name="Ruckert C."/>
        </authorList>
    </citation>
    <scope>NUCLEOTIDE SEQUENCE [LARGE SCALE GENOMIC DNA]</scope>
    <source>
        <strain evidence="4">NBRC 112888</strain>
    </source>
</reference>
<evidence type="ECO:0000313" key="3">
    <source>
        <dbReference type="EMBL" id="MFC6785175.1"/>
    </source>
</evidence>
<reference evidence="4" key="3">
    <citation type="submission" date="2024-09" db="EMBL/GenBank/DDBJ databases">
        <authorList>
            <person name="Sun Q."/>
        </authorList>
    </citation>
    <scope>NUCLEOTIDE SEQUENCE</scope>
    <source>
        <strain evidence="4">NBRC 112888</strain>
    </source>
</reference>
<gene>
    <name evidence="2" type="ORF">ACFQFD_03510</name>
    <name evidence="3" type="ORF">ACFQFD_04050</name>
    <name evidence="4" type="ORF">ACFQFD_18350</name>
    <name evidence="5" type="ORF">ACFQFD_18745</name>
</gene>
<dbReference type="EMBL" id="JBHSWX010000011">
    <property type="protein sequence ID" value="MFC6785079.1"/>
    <property type="molecule type" value="Genomic_DNA"/>
</dbReference>
<dbReference type="EMBL" id="JBHSWX010000012">
    <property type="protein sequence ID" value="MFC6787886.1"/>
    <property type="molecule type" value="Genomic_DNA"/>
</dbReference>
<sequence>MSDPEEQAESPDGRAEESADEGAPEGAESAPEGAATEGGSDTGDEQPDIESDEQAIVPSDIDPDDVEAEAGADDENESEDAGDDAAEPTEPGSMADDANPDASVAKAGEMYVSVVKSVTNAQIRKHGGENELGRDHFEQYDLADHFNETMDMMGVGSDLEPHEALLFATVLSMGDGLTRETDVLDKQIDRLMEKAMGGTGGEAAA</sequence>
<dbReference type="AlphaFoldDB" id="A0ABD5TEV9"/>
<keyword evidence="6" id="KW-1185">Reference proteome</keyword>
<evidence type="ECO:0000313" key="6">
    <source>
        <dbReference type="Proteomes" id="UP001596443"/>
    </source>
</evidence>
<dbReference type="GeneID" id="81211109"/>
<feature type="compositionally biased region" description="Acidic residues" evidence="1">
    <location>
        <begin position="42"/>
        <end position="53"/>
    </location>
</feature>
<accession>A0ABD5TEV9</accession>
<feature type="compositionally biased region" description="Low complexity" evidence="1">
    <location>
        <begin position="24"/>
        <end position="39"/>
    </location>
</feature>